<dbReference type="OrthoDB" id="641578at2"/>
<organism evidence="2 3">
    <name type="scientific">Cyclobacterium amurskyense</name>
    <dbReference type="NCBI Taxonomy" id="320787"/>
    <lineage>
        <taxon>Bacteria</taxon>
        <taxon>Pseudomonadati</taxon>
        <taxon>Bacteroidota</taxon>
        <taxon>Cytophagia</taxon>
        <taxon>Cytophagales</taxon>
        <taxon>Cyclobacteriaceae</taxon>
        <taxon>Cyclobacterium</taxon>
    </lineage>
</organism>
<sequence>MWIDSNTYIGHWPFRQVRNSTCKDLVERMDANGISASVLTNINGIFYKDTQAANRETYDEIKTNRKWADRLIPFAVINPVYSGWKADLKESTSKLGMKGVRIFPKYHRYNLDHPACIELVKMCRDMGIPVGLTLRMVDSRPSSWLDISNEWRLSDIMPIVKAVPDAKFMVLNVAGSTHLEKEDLALIKKTDLFLDTSGRNIIDLGGLMETFGKEKFGFGTHSPILDYKTGALRIASLREDEADAKTREDLQSGNIKRFLGL</sequence>
<dbReference type="KEGG" id="camu:CA2015_0320"/>
<dbReference type="SUPFAM" id="SSF51556">
    <property type="entry name" value="Metallo-dependent hydrolases"/>
    <property type="match status" value="1"/>
</dbReference>
<proteinExistence type="predicted"/>
<dbReference type="Gene3D" id="3.20.20.140">
    <property type="entry name" value="Metal-dependent hydrolases"/>
    <property type="match status" value="1"/>
</dbReference>
<dbReference type="Proteomes" id="UP000036520">
    <property type="component" value="Chromosome"/>
</dbReference>
<name>A0A0H4P6L7_9BACT</name>
<gene>
    <name evidence="2" type="ORF">CA2015_0320</name>
</gene>
<keyword evidence="3" id="KW-1185">Reference proteome</keyword>
<evidence type="ECO:0000313" key="3">
    <source>
        <dbReference type="Proteomes" id="UP000036520"/>
    </source>
</evidence>
<dbReference type="EMBL" id="CP012040">
    <property type="protein sequence ID" value="AKP49799.1"/>
    <property type="molecule type" value="Genomic_DNA"/>
</dbReference>
<dbReference type="Pfam" id="PF04909">
    <property type="entry name" value="Amidohydro_2"/>
    <property type="match status" value="1"/>
</dbReference>
<feature type="domain" description="Amidohydrolase-related" evidence="1">
    <location>
        <begin position="44"/>
        <end position="261"/>
    </location>
</feature>
<dbReference type="InterPro" id="IPR032466">
    <property type="entry name" value="Metal_Hydrolase"/>
</dbReference>
<evidence type="ECO:0000259" key="1">
    <source>
        <dbReference type="Pfam" id="PF04909"/>
    </source>
</evidence>
<keyword evidence="2" id="KW-0378">Hydrolase</keyword>
<dbReference type="RefSeq" id="WP_048640301.1">
    <property type="nucleotide sequence ID" value="NZ_CP012040.1"/>
</dbReference>
<protein>
    <submittedName>
        <fullName evidence="2">Amidohydrolase 2</fullName>
    </submittedName>
</protein>
<reference evidence="2 3" key="1">
    <citation type="submission" date="2015-07" db="EMBL/GenBank/DDBJ databases">
        <authorList>
            <person name="Kim K.M."/>
        </authorList>
    </citation>
    <scope>NUCLEOTIDE SEQUENCE [LARGE SCALE GENOMIC DNA]</scope>
    <source>
        <strain evidence="2 3">KCTC 12363</strain>
    </source>
</reference>
<dbReference type="STRING" id="320787.CA2015_0320"/>
<evidence type="ECO:0000313" key="2">
    <source>
        <dbReference type="EMBL" id="AKP49799.1"/>
    </source>
</evidence>
<dbReference type="GO" id="GO:0016787">
    <property type="term" value="F:hydrolase activity"/>
    <property type="evidence" value="ECO:0007669"/>
    <property type="project" value="UniProtKB-KW"/>
</dbReference>
<dbReference type="AlphaFoldDB" id="A0A0H4P6L7"/>
<accession>A0A0H4P6L7</accession>
<dbReference type="InterPro" id="IPR006680">
    <property type="entry name" value="Amidohydro-rel"/>
</dbReference>